<sequence length="179" mass="20813">MKLIVWISFENIENYLFWPFRLLYIMLKKMTNKILVTEFDYVFMNLGYTDRLMKKRDQTIGGSVNLQEYLKKRFCNSNINLLAIGNFNLSTSKDDWSESEIYCDNETLNFLRTTEISPFGCVVIGGKLGKLTFNDVSSVASALSDLEFCGYLSNEYYSFDPYEFQGNVIAKMYYDTECG</sequence>
<reference evidence="1" key="1">
    <citation type="submission" date="2017-01" db="EMBL/GenBank/DDBJ databases">
        <authorList>
            <person name="Assis F.L."/>
            <person name="Abrahao J.S."/>
            <person name="Silva L."/>
            <person name="Khalil J.B."/>
            <person name="Rodrigues R."/>
            <person name="Silva L.S."/>
            <person name="Arantes T."/>
            <person name="Boratto P."/>
            <person name="Andrade M."/>
            <person name="Kroon E.G."/>
            <person name="Ribeiro B."/>
            <person name="Bergier I."/>
            <person name="Seligmann H."/>
            <person name="Ghigo E."/>
            <person name="Colson P."/>
            <person name="Levasseur A."/>
            <person name="Raoult D."/>
            <person name="Scola B.L."/>
        </authorList>
    </citation>
    <scope>NUCLEOTIDE SEQUENCE</scope>
    <source>
        <strain evidence="1">Soda lake</strain>
    </source>
</reference>
<dbReference type="RefSeq" id="YP_010781443.1">
    <property type="nucleotide sequence ID" value="NC_075039.1"/>
</dbReference>
<organism evidence="1">
    <name type="scientific">Tupanvirus soda lake</name>
    <dbReference type="NCBI Taxonomy" id="2126985"/>
    <lineage>
        <taxon>Viruses</taxon>
        <taxon>Varidnaviria</taxon>
        <taxon>Bamfordvirae</taxon>
        <taxon>Nucleocytoviricota</taxon>
        <taxon>Megaviricetes</taxon>
        <taxon>Imitervirales</taxon>
        <taxon>Mimiviridae</taxon>
        <taxon>Megamimivirinae</taxon>
        <taxon>Tupanvirus</taxon>
        <taxon>Tupanvirus salinum</taxon>
    </lineage>
</organism>
<evidence type="ECO:0000313" key="1">
    <source>
        <dbReference type="EMBL" id="QKU34794.1"/>
    </source>
</evidence>
<proteinExistence type="predicted"/>
<name>A0A6N1NIC7_9VIRU</name>
<dbReference type="KEGG" id="vg:80518207"/>
<reference evidence="1" key="2">
    <citation type="journal article" date="2018" name="Nat. Commun.">
        <title>Tailed giant Tupanvirus possesses the most complete translational apparatus of the known virosphere.</title>
        <authorList>
            <person name="Abrahao J."/>
            <person name="Silva L."/>
            <person name="Silva L.S."/>
            <person name="Khalil J.Y.B."/>
            <person name="Rodrigues R."/>
            <person name="Arantes T."/>
            <person name="Assis F."/>
            <person name="Boratto P."/>
            <person name="Andrade M."/>
            <person name="Kroon E.G."/>
            <person name="Ribeiro B."/>
            <person name="Bergier I."/>
            <person name="Seligmann H."/>
            <person name="Ghigo E."/>
            <person name="Colson P."/>
            <person name="Levasseur A."/>
            <person name="Kroemer G."/>
            <person name="Raoult D."/>
            <person name="La Scola B."/>
        </authorList>
    </citation>
    <scope>NUCLEOTIDE SEQUENCE [LARGE SCALE GENOMIC DNA]</scope>
    <source>
        <strain evidence="1">Soda lake</strain>
    </source>
</reference>
<dbReference type="EMBL" id="KY523104">
    <property type="protein sequence ID" value="QKU34794.1"/>
    <property type="molecule type" value="Genomic_DNA"/>
</dbReference>
<protein>
    <submittedName>
        <fullName evidence="1">Putative orfan</fullName>
    </submittedName>
</protein>
<accession>A0A6N1NIC7</accession>
<dbReference type="GeneID" id="80518207"/>